<feature type="transmembrane region" description="Helical" evidence="12">
    <location>
        <begin position="139"/>
        <end position="155"/>
    </location>
</feature>
<name>A0A9D1SNL1_9FIRM</name>
<dbReference type="PANTHER" id="PTHR39188:SF3">
    <property type="entry name" value="STAGE IV SPORULATION PROTEIN FB"/>
    <property type="match status" value="1"/>
</dbReference>
<dbReference type="AlphaFoldDB" id="A0A9D1SNL1"/>
<comment type="caution">
    <text evidence="14">The sequence shown here is derived from an EMBL/GenBank/DDBJ whole genome shotgun (WGS) entry which is preliminary data.</text>
</comment>
<feature type="domain" description="Peptidase M50" evidence="13">
    <location>
        <begin position="73"/>
        <end position="124"/>
    </location>
</feature>
<keyword evidence="6" id="KW-0479">Metal-binding</keyword>
<evidence type="ECO:0000256" key="7">
    <source>
        <dbReference type="ARBA" id="ARBA00022801"/>
    </source>
</evidence>
<evidence type="ECO:0000256" key="2">
    <source>
        <dbReference type="ARBA" id="ARBA00004141"/>
    </source>
</evidence>
<evidence type="ECO:0000256" key="1">
    <source>
        <dbReference type="ARBA" id="ARBA00001947"/>
    </source>
</evidence>
<keyword evidence="7" id="KW-0378">Hydrolase</keyword>
<keyword evidence="4 14" id="KW-0645">Protease</keyword>
<organism evidence="14 15">
    <name type="scientific">Candidatus Scybalenecus merdavium</name>
    <dbReference type="NCBI Taxonomy" id="2840939"/>
    <lineage>
        <taxon>Bacteria</taxon>
        <taxon>Bacillati</taxon>
        <taxon>Bacillota</taxon>
        <taxon>Clostridia</taxon>
        <taxon>Eubacteriales</taxon>
        <taxon>Oscillospiraceae</taxon>
        <taxon>Oscillospiraceae incertae sedis</taxon>
        <taxon>Candidatus Scybalenecus</taxon>
    </lineage>
</organism>
<evidence type="ECO:0000256" key="3">
    <source>
        <dbReference type="ARBA" id="ARBA00007931"/>
    </source>
</evidence>
<reference evidence="14" key="1">
    <citation type="submission" date="2020-10" db="EMBL/GenBank/DDBJ databases">
        <authorList>
            <person name="Gilroy R."/>
        </authorList>
    </citation>
    <scope>NUCLEOTIDE SEQUENCE</scope>
    <source>
        <strain evidence="14">CHK176-6737</strain>
    </source>
</reference>
<dbReference type="GO" id="GO:0006508">
    <property type="term" value="P:proteolysis"/>
    <property type="evidence" value="ECO:0007669"/>
    <property type="project" value="UniProtKB-KW"/>
</dbReference>
<keyword evidence="9 12" id="KW-1133">Transmembrane helix</keyword>
<evidence type="ECO:0000259" key="13">
    <source>
        <dbReference type="Pfam" id="PF02163"/>
    </source>
</evidence>
<comment type="subcellular location">
    <subcellularLocation>
        <location evidence="2">Membrane</location>
        <topology evidence="2">Multi-pass membrane protein</topology>
    </subcellularLocation>
</comment>
<dbReference type="GO" id="GO:0046872">
    <property type="term" value="F:metal ion binding"/>
    <property type="evidence" value="ECO:0007669"/>
    <property type="project" value="UniProtKB-KW"/>
</dbReference>
<evidence type="ECO:0000256" key="11">
    <source>
        <dbReference type="ARBA" id="ARBA00023136"/>
    </source>
</evidence>
<dbReference type="Proteomes" id="UP000824125">
    <property type="component" value="Unassembled WGS sequence"/>
</dbReference>
<protein>
    <submittedName>
        <fullName evidence="14">Site-2 protease family protein</fullName>
    </submittedName>
</protein>
<evidence type="ECO:0000256" key="10">
    <source>
        <dbReference type="ARBA" id="ARBA00023049"/>
    </source>
</evidence>
<dbReference type="GO" id="GO:0008237">
    <property type="term" value="F:metallopeptidase activity"/>
    <property type="evidence" value="ECO:0007669"/>
    <property type="project" value="UniProtKB-KW"/>
</dbReference>
<dbReference type="GO" id="GO:0016020">
    <property type="term" value="C:membrane"/>
    <property type="evidence" value="ECO:0007669"/>
    <property type="project" value="UniProtKB-SubCell"/>
</dbReference>
<dbReference type="PANTHER" id="PTHR39188">
    <property type="entry name" value="MEMBRANE-ASSOCIATED ZINC METALLOPROTEASE M50B"/>
    <property type="match status" value="1"/>
</dbReference>
<evidence type="ECO:0000256" key="4">
    <source>
        <dbReference type="ARBA" id="ARBA00022670"/>
    </source>
</evidence>
<evidence type="ECO:0000256" key="6">
    <source>
        <dbReference type="ARBA" id="ARBA00022723"/>
    </source>
</evidence>
<dbReference type="Pfam" id="PF02163">
    <property type="entry name" value="Peptidase_M50"/>
    <property type="match status" value="1"/>
</dbReference>
<dbReference type="EMBL" id="DVNM01000026">
    <property type="protein sequence ID" value="HIU69244.1"/>
    <property type="molecule type" value="Genomic_DNA"/>
</dbReference>
<comment type="cofactor">
    <cofactor evidence="1">
        <name>Zn(2+)</name>
        <dbReference type="ChEBI" id="CHEBI:29105"/>
    </cofactor>
</comment>
<reference evidence="14" key="2">
    <citation type="journal article" date="2021" name="PeerJ">
        <title>Extensive microbial diversity within the chicken gut microbiome revealed by metagenomics and culture.</title>
        <authorList>
            <person name="Gilroy R."/>
            <person name="Ravi A."/>
            <person name="Getino M."/>
            <person name="Pursley I."/>
            <person name="Horton D.L."/>
            <person name="Alikhan N.F."/>
            <person name="Baker D."/>
            <person name="Gharbi K."/>
            <person name="Hall N."/>
            <person name="Watson M."/>
            <person name="Adriaenssens E.M."/>
            <person name="Foster-Nyarko E."/>
            <person name="Jarju S."/>
            <person name="Secka A."/>
            <person name="Antonio M."/>
            <person name="Oren A."/>
            <person name="Chaudhuri R.R."/>
            <person name="La Ragione R."/>
            <person name="Hildebrand F."/>
            <person name="Pallen M.J."/>
        </authorList>
    </citation>
    <scope>NUCLEOTIDE SEQUENCE</scope>
    <source>
        <strain evidence="14">CHK176-6737</strain>
    </source>
</reference>
<evidence type="ECO:0000256" key="12">
    <source>
        <dbReference type="SAM" id="Phobius"/>
    </source>
</evidence>
<comment type="similarity">
    <text evidence="3">Belongs to the peptidase M50B family.</text>
</comment>
<evidence type="ECO:0000256" key="5">
    <source>
        <dbReference type="ARBA" id="ARBA00022692"/>
    </source>
</evidence>
<keyword evidence="8" id="KW-0862">Zinc</keyword>
<evidence type="ECO:0000256" key="9">
    <source>
        <dbReference type="ARBA" id="ARBA00022989"/>
    </source>
</evidence>
<proteinExistence type="inferred from homology"/>
<feature type="transmembrane region" description="Helical" evidence="12">
    <location>
        <begin position="111"/>
        <end position="133"/>
    </location>
</feature>
<evidence type="ECO:0000313" key="14">
    <source>
        <dbReference type="EMBL" id="HIU69244.1"/>
    </source>
</evidence>
<gene>
    <name evidence="14" type="ORF">IAD23_04725</name>
</gene>
<sequence>MQLLLFSCLHELCHLLALLVFRRRPTAVRLSFFGAGMETQDTLGAWQELLFLCSGVCFNFLMCAVFPVHTASFQVNLALGFLNALPVFPLDGGRALRCILSFFMPPERARAVQFGVSVAVLLLLTGAAVYLLLCRNAPSLLLICLYLAVFLFKNAD</sequence>
<keyword evidence="5 12" id="KW-0812">Transmembrane</keyword>
<feature type="transmembrane region" description="Helical" evidence="12">
    <location>
        <begin position="46"/>
        <end position="68"/>
    </location>
</feature>
<keyword evidence="11 12" id="KW-0472">Membrane</keyword>
<accession>A0A9D1SNL1</accession>
<dbReference type="InterPro" id="IPR008915">
    <property type="entry name" value="Peptidase_M50"/>
</dbReference>
<evidence type="ECO:0000256" key="8">
    <source>
        <dbReference type="ARBA" id="ARBA00022833"/>
    </source>
</evidence>
<keyword evidence="10" id="KW-0482">Metalloprotease</keyword>
<evidence type="ECO:0000313" key="15">
    <source>
        <dbReference type="Proteomes" id="UP000824125"/>
    </source>
</evidence>